<organism evidence="1">
    <name type="scientific">marine sediment metagenome</name>
    <dbReference type="NCBI Taxonomy" id="412755"/>
    <lineage>
        <taxon>unclassified sequences</taxon>
        <taxon>metagenomes</taxon>
        <taxon>ecological metagenomes</taxon>
    </lineage>
</organism>
<sequence>MALYGSSYSKFKGSDTVVISLNHSTIEKQWAETNLIRNKSVFTSETTFTKAADDFAVFIVTVNIWKNGSPADVMNTILPYNHDTVNLMPHQDSATYVQKVGGGDASFYIESMTPIYVNNDPPILQDILIIKFVSLEAIDASGSIP</sequence>
<comment type="caution">
    <text evidence="1">The sequence shown here is derived from an EMBL/GenBank/DDBJ whole genome shotgun (WGS) entry which is preliminary data.</text>
</comment>
<evidence type="ECO:0000313" key="1">
    <source>
        <dbReference type="EMBL" id="GAJ04686.1"/>
    </source>
</evidence>
<dbReference type="EMBL" id="BARW01032967">
    <property type="protein sequence ID" value="GAJ04686.1"/>
    <property type="molecule type" value="Genomic_DNA"/>
</dbReference>
<gene>
    <name evidence="1" type="ORF">S12H4_52039</name>
</gene>
<name>X1UXR9_9ZZZZ</name>
<protein>
    <submittedName>
        <fullName evidence="1">Uncharacterized protein</fullName>
    </submittedName>
</protein>
<reference evidence="1" key="1">
    <citation type="journal article" date="2014" name="Front. Microbiol.">
        <title>High frequency of phylogenetically diverse reductive dehalogenase-homologous genes in deep subseafloor sedimentary metagenomes.</title>
        <authorList>
            <person name="Kawai M."/>
            <person name="Futagami T."/>
            <person name="Toyoda A."/>
            <person name="Takaki Y."/>
            <person name="Nishi S."/>
            <person name="Hori S."/>
            <person name="Arai W."/>
            <person name="Tsubouchi T."/>
            <person name="Morono Y."/>
            <person name="Uchiyama I."/>
            <person name="Ito T."/>
            <person name="Fujiyama A."/>
            <person name="Inagaki F."/>
            <person name="Takami H."/>
        </authorList>
    </citation>
    <scope>NUCLEOTIDE SEQUENCE</scope>
    <source>
        <strain evidence="1">Expedition CK06-06</strain>
    </source>
</reference>
<proteinExistence type="predicted"/>
<accession>X1UXR9</accession>
<dbReference type="AlphaFoldDB" id="X1UXR9"/>